<feature type="region of interest" description="Disordered" evidence="1">
    <location>
        <begin position="83"/>
        <end position="121"/>
    </location>
</feature>
<reference evidence="3" key="1">
    <citation type="submission" date="2022-11" db="UniProtKB">
        <authorList>
            <consortium name="WormBaseParasite"/>
        </authorList>
    </citation>
    <scope>IDENTIFICATION</scope>
</reference>
<sequence length="121" mass="11696">MATEGQFGSIPSAPAKSLPTSSAVGAQPGFGTGPLSGSASAANTIESAVEVGDKAAAAGVESKNGGMDLLSLAKTFSSFLNPNAASSRQSASSPEVARASSPLTRLAPGASDNFGIPQGEG</sequence>
<accession>A0A914WW98</accession>
<feature type="region of interest" description="Disordered" evidence="1">
    <location>
        <begin position="1"/>
        <end position="39"/>
    </location>
</feature>
<name>A0A914WW98_9BILA</name>
<protein>
    <submittedName>
        <fullName evidence="3">Uncharacterized protein</fullName>
    </submittedName>
</protein>
<organism evidence="2 3">
    <name type="scientific">Plectus sambesii</name>
    <dbReference type="NCBI Taxonomy" id="2011161"/>
    <lineage>
        <taxon>Eukaryota</taxon>
        <taxon>Metazoa</taxon>
        <taxon>Ecdysozoa</taxon>
        <taxon>Nematoda</taxon>
        <taxon>Chromadorea</taxon>
        <taxon>Plectida</taxon>
        <taxon>Plectina</taxon>
        <taxon>Plectoidea</taxon>
        <taxon>Plectidae</taxon>
        <taxon>Plectus</taxon>
    </lineage>
</organism>
<dbReference type="WBParaSite" id="PSAMB.scaffold5084size12698.g25853.t1">
    <property type="protein sequence ID" value="PSAMB.scaffold5084size12698.g25853.t1"/>
    <property type="gene ID" value="PSAMB.scaffold5084size12698.g25853"/>
</dbReference>
<dbReference type="AlphaFoldDB" id="A0A914WW98"/>
<evidence type="ECO:0000313" key="3">
    <source>
        <dbReference type="WBParaSite" id="PSAMB.scaffold5084size12698.g25853.t1"/>
    </source>
</evidence>
<evidence type="ECO:0000313" key="2">
    <source>
        <dbReference type="Proteomes" id="UP000887566"/>
    </source>
</evidence>
<feature type="compositionally biased region" description="Polar residues" evidence="1">
    <location>
        <begin position="83"/>
        <end position="93"/>
    </location>
</feature>
<keyword evidence="2" id="KW-1185">Reference proteome</keyword>
<proteinExistence type="predicted"/>
<dbReference type="Proteomes" id="UP000887566">
    <property type="component" value="Unplaced"/>
</dbReference>
<evidence type="ECO:0000256" key="1">
    <source>
        <dbReference type="SAM" id="MobiDB-lite"/>
    </source>
</evidence>